<protein>
    <submittedName>
        <fullName evidence="1">Class I SAM-dependent methyltransferase</fullName>
    </submittedName>
</protein>
<dbReference type="EMBL" id="CP045226">
    <property type="protein sequence ID" value="QFS47670.1"/>
    <property type="molecule type" value="Genomic_DNA"/>
</dbReference>
<sequence length="75" mass="8598">MISGQVISEVSYIADQYLTVLNTYLPYIKLYPKDKESLFLGLRHRIEDDFGGSLQLSYISAFHIAQKVSLNLRES</sequence>
<evidence type="ECO:0000313" key="1">
    <source>
        <dbReference type="EMBL" id="QFS47670.1"/>
    </source>
</evidence>
<keyword evidence="1" id="KW-0489">Methyltransferase</keyword>
<evidence type="ECO:0000313" key="2">
    <source>
        <dbReference type="Proteomes" id="UP000326678"/>
    </source>
</evidence>
<keyword evidence="2" id="KW-1185">Reference proteome</keyword>
<dbReference type="Proteomes" id="UP000326678">
    <property type="component" value="Chromosome Gxm1"/>
</dbReference>
<dbReference type="KEGG" id="nsh:GXM_05162"/>
<keyword evidence="1" id="KW-0808">Transferase</keyword>
<accession>A0A5P8W4U6</accession>
<dbReference type="GO" id="GO:0008168">
    <property type="term" value="F:methyltransferase activity"/>
    <property type="evidence" value="ECO:0007669"/>
    <property type="project" value="UniProtKB-KW"/>
</dbReference>
<proteinExistence type="predicted"/>
<dbReference type="GO" id="GO:0032259">
    <property type="term" value="P:methylation"/>
    <property type="evidence" value="ECO:0007669"/>
    <property type="project" value="UniProtKB-KW"/>
</dbReference>
<gene>
    <name evidence="1" type="ORF">GXM_05162</name>
</gene>
<dbReference type="AlphaFoldDB" id="A0A5P8W4U6"/>
<reference evidence="1 2" key="1">
    <citation type="submission" date="2019-10" db="EMBL/GenBank/DDBJ databases">
        <title>Genomic and transcriptomic insights into the perfect genentic adaptation of a filamentous nitrogen-fixing cyanobacterium to rice fields.</title>
        <authorList>
            <person name="Chen Z."/>
        </authorList>
    </citation>
    <scope>NUCLEOTIDE SEQUENCE [LARGE SCALE GENOMIC DNA]</scope>
    <source>
        <strain evidence="1">CCNUC1</strain>
    </source>
</reference>
<organism evidence="1 2">
    <name type="scientific">Nostoc sphaeroides CCNUC1</name>
    <dbReference type="NCBI Taxonomy" id="2653204"/>
    <lineage>
        <taxon>Bacteria</taxon>
        <taxon>Bacillati</taxon>
        <taxon>Cyanobacteriota</taxon>
        <taxon>Cyanophyceae</taxon>
        <taxon>Nostocales</taxon>
        <taxon>Nostocaceae</taxon>
        <taxon>Nostoc</taxon>
    </lineage>
</organism>
<name>A0A5P8W4U6_9NOSO</name>